<accession>A0ABV1DFY4</accession>
<evidence type="ECO:0008006" key="3">
    <source>
        <dbReference type="Google" id="ProtNLM"/>
    </source>
</evidence>
<organism evidence="1 2">
    <name type="scientific">Enterocloster hominis</name>
    <name type="common">ex Hitch et al. 2024</name>
    <dbReference type="NCBI Taxonomy" id="1917870"/>
    <lineage>
        <taxon>Bacteria</taxon>
        <taxon>Bacillati</taxon>
        <taxon>Bacillota</taxon>
        <taxon>Clostridia</taxon>
        <taxon>Lachnospirales</taxon>
        <taxon>Lachnospiraceae</taxon>
        <taxon>Enterocloster</taxon>
    </lineage>
</organism>
<dbReference type="RefSeq" id="WP_008725377.1">
    <property type="nucleotide sequence ID" value="NZ_JAJFDX010000004.1"/>
</dbReference>
<comment type="caution">
    <text evidence="1">The sequence shown here is derived from an EMBL/GenBank/DDBJ whole genome shotgun (WGS) entry which is preliminary data.</text>
</comment>
<evidence type="ECO:0000313" key="1">
    <source>
        <dbReference type="EMBL" id="MEQ2428925.1"/>
    </source>
</evidence>
<evidence type="ECO:0000313" key="2">
    <source>
        <dbReference type="Proteomes" id="UP001454086"/>
    </source>
</evidence>
<name>A0ABV1DFY4_9FIRM</name>
<protein>
    <recommendedName>
        <fullName evidence="3">Bypass of forespore C C-terminal domain-containing protein</fullName>
    </recommendedName>
</protein>
<proteinExistence type="predicted"/>
<keyword evidence="2" id="KW-1185">Reference proteome</keyword>
<dbReference type="EMBL" id="JBBMFM010000238">
    <property type="protein sequence ID" value="MEQ2428925.1"/>
    <property type="molecule type" value="Genomic_DNA"/>
</dbReference>
<sequence>MKKVLYCVLLFIATSIVCLIVGYGVTRYNVRQEQAVPNTVIETETVNDMDDKAAMNQEQIKPILESQSPAEEYYLVAESGFLLVFCSDRSTICLYTHIPVTDFPEKERSRLMEGIWFPSMMDVYHYLESFTS</sequence>
<gene>
    <name evidence="1" type="ORF">WMQ36_28580</name>
</gene>
<dbReference type="Proteomes" id="UP001454086">
    <property type="component" value="Unassembled WGS sequence"/>
</dbReference>
<reference evidence="1 2" key="1">
    <citation type="submission" date="2024-03" db="EMBL/GenBank/DDBJ databases">
        <title>Human intestinal bacterial collection.</title>
        <authorList>
            <person name="Pauvert C."/>
            <person name="Hitch T.C.A."/>
            <person name="Clavel T."/>
        </authorList>
    </citation>
    <scope>NUCLEOTIDE SEQUENCE [LARGE SCALE GENOMIC DNA]</scope>
    <source>
        <strain evidence="1 2">CLA-SR-H021</strain>
    </source>
</reference>